<proteinExistence type="predicted"/>
<dbReference type="SUPFAM" id="SSF49265">
    <property type="entry name" value="Fibronectin type III"/>
    <property type="match status" value="1"/>
</dbReference>
<dbReference type="Proteomes" id="UP000749559">
    <property type="component" value="Unassembled WGS sequence"/>
</dbReference>
<dbReference type="InterPro" id="IPR011030">
    <property type="entry name" value="Lipovitellin_superhlx_dom"/>
</dbReference>
<feature type="compositionally biased region" description="Polar residues" evidence="1">
    <location>
        <begin position="20"/>
        <end position="30"/>
    </location>
</feature>
<protein>
    <recommendedName>
        <fullName evidence="4">Vitellogenin</fullName>
    </recommendedName>
</protein>
<feature type="compositionally biased region" description="Basic and acidic residues" evidence="1">
    <location>
        <begin position="32"/>
        <end position="44"/>
    </location>
</feature>
<accession>A0A8S4Q7E8</accession>
<evidence type="ECO:0000313" key="3">
    <source>
        <dbReference type="Proteomes" id="UP000749559"/>
    </source>
</evidence>
<organism evidence="2 3">
    <name type="scientific">Owenia fusiformis</name>
    <name type="common">Polychaete worm</name>
    <dbReference type="NCBI Taxonomy" id="6347"/>
    <lineage>
        <taxon>Eukaryota</taxon>
        <taxon>Metazoa</taxon>
        <taxon>Spiralia</taxon>
        <taxon>Lophotrochozoa</taxon>
        <taxon>Annelida</taxon>
        <taxon>Polychaeta</taxon>
        <taxon>Sedentaria</taxon>
        <taxon>Canalipalpata</taxon>
        <taxon>Sabellida</taxon>
        <taxon>Oweniida</taxon>
        <taxon>Oweniidae</taxon>
        <taxon>Owenia</taxon>
    </lineage>
</organism>
<dbReference type="Gene3D" id="1.25.10.20">
    <property type="entry name" value="Vitellinogen, superhelical"/>
    <property type="match status" value="1"/>
</dbReference>
<dbReference type="OrthoDB" id="6156461at2759"/>
<reference evidence="2" key="1">
    <citation type="submission" date="2022-03" db="EMBL/GenBank/DDBJ databases">
        <authorList>
            <person name="Martin C."/>
        </authorList>
    </citation>
    <scope>NUCLEOTIDE SEQUENCE</scope>
</reference>
<name>A0A8S4Q7E8_OWEFU</name>
<evidence type="ECO:0000313" key="2">
    <source>
        <dbReference type="EMBL" id="CAH1802777.1"/>
    </source>
</evidence>
<comment type="caution">
    <text evidence="2">The sequence shown here is derived from an EMBL/GenBank/DDBJ whole genome shotgun (WGS) entry which is preliminary data.</text>
</comment>
<dbReference type="InterPro" id="IPR036116">
    <property type="entry name" value="FN3_sf"/>
</dbReference>
<dbReference type="PANTHER" id="PTHR16897">
    <property type="entry name" value="OS10G0105400 PROTEIN"/>
    <property type="match status" value="1"/>
</dbReference>
<evidence type="ECO:0008006" key="4">
    <source>
        <dbReference type="Google" id="ProtNLM"/>
    </source>
</evidence>
<dbReference type="EMBL" id="CAIIXF020000080">
    <property type="protein sequence ID" value="CAH1802777.1"/>
    <property type="molecule type" value="Genomic_DNA"/>
</dbReference>
<keyword evidence="3" id="KW-1185">Reference proteome</keyword>
<sequence>MVEYNKMNKVPERVVSAVNFTAPNKPSSGYESGRRLPGDPTKDHGEGWASDIVLPIMTVLSHDHLHLTAILTSDNHTRVVEPKDLKEDDLVVPRYNAVHIKPLDQIRDALLGNLTMVAKIPNADSVDRTNYLQTAAQLMKHLSDPDIAIFAKAQLDIQPNTSFDFALQYVTMDVIAMMGTNHSLDLIVKHVLRNSKADAKLVAGGMLHFVKLEFPPPGMAVDVIEAYAFANRSRFEDEDDAYKVKNRAILTLGSMAKTFTKHNVNMGKRIIDKLHSHLGYHDEASHRVIRSAMSERELDSHLHHKAGLIHAIGNAADESSFPYVLSYISHSDTPSLLKRSAVQALRHYQMDEAAHHILSVALTDPEPHVRHQASIQYWMHSHAVDVQEIRNIVHLGYRNTSLHKKVREMSVRHRQKRGINPLEYKLIDINIELPGIDWEKRIGIDEIGAKFGLLIKNVLSLQVEPLRGHFLVDIHDMVYARGVIKFVGFDLDFVLAEVCFNGEVKYGLNIFQEFGFDDALKLVQLYDVIANKVIGNIKNVITRFSDMIKRYQQISIADVFDVMIDAIKDVPKNLNLNRFIDHAMIQFGKYNGLPDAVVKIKEVIQKTNSLVMDIKKAILEFYNSISDAVEIALPWAAQQVEEALSNAAKSLEDLLRSPKTAIATVAKSVMQIEMAIGTIYDAKRRVENACFFLKDEKPYWWDLKTVVLGIIEDIKESIESFKKFQEWSNKAENSDYEMKTFFNIDPIRMRSLIFIELLSSLEDITTGLGPLGEVLQPFIQTFQDIIVCVHDITEALRGLKEGYEIAKSLIDNVFGPKISKRFPRKYLQSKKCGNGFFPSTQRRRYKYSGAQLQVKVGSAIVVPFSGKLYVTSRNEVIIHVQEMKDTELILVNVAVPPKKNNTTVYKDEQLGIVKKSSRCRDGHIHFALKKIGSKDIINPSKYFEKRKMERPKWVQTCDDYNLIWLGEVIAEGSITNGSKDIDTSPKQKAKVDTKDAGSLIHRGRRKRSFPKFGNILNMSANKTFGPLLARMGVPNITEFGPDIFTFSVRDLQMTHIMKFLESSNNKAMGEKIYKLIESRRSGIFDIHGCARPVELDNSELQYLLILQGKPSEGSREMLLDRIYQVENGCPDLLLRNSTHTYCTVSPDCISLFCCVDMPVFYGHVVSRVALSVNPCGKVLTVEINDWRYEYSISGYDTGGTHVKEMITGNHDSIAVTQLKVDMDISKISNTIKISLSLTVCSLENHEECTGSLEVLDPVEIKVPAPQRCGYYRDRDPSTPVDPFDGMTVGELEKIVATIDGGSTSDLMKDIREIYTNLLSEAINNLINGKSTEDFESFDVCLDGEHMFGPKNKQFLDKSFQTTVGPVPVTFGFTAGGSVGVRFTCGFCLLSMKVTGGVTPMLGATVTGSVGVGVKVLRAEVKIKGNLMTTSFPTRAGIGFSKFPLDASMRMDLELIPLRLELTTGLYGWLPGPGDIEIFFINLWEYTTPVIKKNIFQINDPEMDDSPPDFSVYAQPAPKEFKRSSERVECSVKQLANRDHTEPAFLLGVGVADGESQVDMTYCVGTYRGGCDEVAVEPMGGSSTIVSMPLTSGVPLYFLIIASNNQGASASIECKLSTYDMTLPKGRMIPDFHSSSHPHILRASGMAVDDSPLKQHALAIGYGNGIFGDQVVPWHIVAADKASSIEHKDDEFDNDILNQFTSERLGKLIAKAKHPVKPHIVSSWSTPRGCAKECMQYSSGKCTSFNYDFGPSGICELLEFVEGNQAELHESGHFHHFERLGAGHSGKYRYEHLSLSHNTIYYFNYQVINTLGYESILTSKSVIIDFTPPSPGPIEEPLSVDFRHDQCQDITTDVFATRCIEPTPLDNHRVIVDGVSEPEGPYSFCVFNGDKDMFDLRWTRDNKYCSANWDGFHDNETGIFGYLVSVGTDLCLDNHHTHKDPHSHIIYETEWTHEAMLFPLHMPDGYYHINVRALNKIEFGGPMALTVCHSLPYIVDTTPPFVNHVLMLSYDEHTHIIKMTYNVSDTLSDIREVDFCLGRSRRDCYVSDWDRYPNTSHLEKVQHIPDGIPSWPKIRAINNVDLREVGPADIPIVIDTTPPIAGDLFDGWVHNIDIDYQNRNDILCANWQNFHDPDSGLVGYKIGFGMAEGMDDVIPLTDLGHNEYDTCITSFANITELTHNSTYYTVLYAFNGGHKLLNVSVISDGVSIDMTKPIKGWIKDGLDKDIDSNFTSKTASVQVNWNGYGDPESGIVDYSLAVYRERLSHKTSDESIIHLPESVGNRVNNINWHHFHHHHGDYIYVEMNTTNGASSIITTVSTGVTVDLTAPEVQYLNDGIALRKDAQFSSSLVELSANWLFLDPESGINHHQFTIYELHGGNKRQLFPIGDEPLTLGAHVNVYSATDLKLEPGAIYDIRVSAVNNAGLTTVHNTDGVNVDPTPPTMQYVRIGVSDGEMEDVIDGVVVSADNAGIQATWLAIDPESGIKDYYVAVGTSPG</sequence>
<dbReference type="Gene3D" id="3.50.4.10">
    <property type="entry name" value="Hepatocyte Growth Factor"/>
    <property type="match status" value="1"/>
</dbReference>
<dbReference type="SUPFAM" id="SSF48431">
    <property type="entry name" value="Lipovitellin-phosvitin complex, superhelical domain"/>
    <property type="match status" value="1"/>
</dbReference>
<gene>
    <name evidence="2" type="ORF">OFUS_LOCUS26424</name>
</gene>
<feature type="region of interest" description="Disordered" evidence="1">
    <location>
        <begin position="20"/>
        <end position="44"/>
    </location>
</feature>
<dbReference type="PANTHER" id="PTHR16897:SF2">
    <property type="entry name" value="OS03G0226600 PROTEIN"/>
    <property type="match status" value="1"/>
</dbReference>
<evidence type="ECO:0000256" key="1">
    <source>
        <dbReference type="SAM" id="MobiDB-lite"/>
    </source>
</evidence>